<evidence type="ECO:0000313" key="2">
    <source>
        <dbReference type="Proteomes" id="UP000592216"/>
    </source>
</evidence>
<evidence type="ECO:0000313" key="1">
    <source>
        <dbReference type="EMBL" id="NVO24069.1"/>
    </source>
</evidence>
<proteinExistence type="predicted"/>
<dbReference type="RefSeq" id="WP_177157886.1">
    <property type="nucleotide sequence ID" value="NZ_JABCJE010000005.1"/>
</dbReference>
<comment type="caution">
    <text evidence="1">The sequence shown here is derived from an EMBL/GenBank/DDBJ whole genome shotgun (WGS) entry which is preliminary data.</text>
</comment>
<gene>
    <name evidence="1" type="ORF">HJ536_11945</name>
</gene>
<name>A0A850QD27_9RHOB</name>
<dbReference type="EMBL" id="JABCJE010000005">
    <property type="protein sequence ID" value="NVO24069.1"/>
    <property type="molecule type" value="Genomic_DNA"/>
</dbReference>
<reference evidence="1 2" key="1">
    <citation type="submission" date="2020-04" db="EMBL/GenBank/DDBJ databases">
        <title>Donghicola sp., a member of the Rhodobacteraceae family isolated from mangrove forest in Thailand.</title>
        <authorList>
            <person name="Charoenyingcharoen P."/>
            <person name="Yukphan P."/>
        </authorList>
    </citation>
    <scope>NUCLEOTIDE SEQUENCE [LARGE SCALE GENOMIC DNA]</scope>
    <source>
        <strain evidence="1 2">B5-SW-15</strain>
    </source>
</reference>
<protein>
    <submittedName>
        <fullName evidence="1">Uncharacterized protein</fullName>
    </submittedName>
</protein>
<dbReference type="AlphaFoldDB" id="A0A850QD27"/>
<organism evidence="1 2">
    <name type="scientific">Donghicola mangrovi</name>
    <dbReference type="NCBI Taxonomy" id="2729614"/>
    <lineage>
        <taxon>Bacteria</taxon>
        <taxon>Pseudomonadati</taxon>
        <taxon>Pseudomonadota</taxon>
        <taxon>Alphaproteobacteria</taxon>
        <taxon>Rhodobacterales</taxon>
        <taxon>Roseobacteraceae</taxon>
        <taxon>Donghicola</taxon>
    </lineage>
</organism>
<accession>A0A850QD27</accession>
<sequence length="426" mass="44657">MRTFVNSFGIAALCVFAQQGLAETGAQAATLSEMRQAVQIDVQSELPVPAAVPTITQTEGGAGLALPKGYDGQKLDADALAQAPAVAPAPEAEVTPAAVMPSCDDPRTAGVEEADGQHQLVISPICADQVRLTLTTREGAMVKPEFTVVDRTLRAAMPCGQTFSGLKMMVGFQPVSMALTPKSYPCTEAPIQAAQPVPAAPVASSGCGNSFDAAVVDGILTATFAGCTAGEPVALEYQKAKFHTTAAQDGSAALQVPLLEATSLVKTADGTDHEVNWPEAARTIRVVLAWDEPIDLDLYVLEPGVSYNAFETAPHKDRTDAAFGEHGRMVVTSAADDATRFEVYDSLQSSGPQGMGTVVLSDVSRGMSPAGEFCGDGALAGPDFRVMLGGAERPQKVRFAFEKAACGSTLDSGQYYRRVDDIHPFW</sequence>
<dbReference type="Proteomes" id="UP000592216">
    <property type="component" value="Unassembled WGS sequence"/>
</dbReference>